<accession>A0ABY4E6F6</accession>
<reference evidence="2 3" key="1">
    <citation type="journal article" date="2022" name="Res Sq">
        <title>Evolution of multicellular longitudinally dividing oral cavity symbionts (Neisseriaceae).</title>
        <authorList>
            <person name="Nyongesa S."/>
            <person name="Weber P."/>
            <person name="Bernet E."/>
            <person name="Pullido F."/>
            <person name="Nieckarz M."/>
            <person name="Delaby M."/>
            <person name="Nieves C."/>
            <person name="Viehboeck T."/>
            <person name="Krause N."/>
            <person name="Rivera-Millot A."/>
            <person name="Nakamura A."/>
            <person name="Vischer N."/>
            <person name="VanNieuwenhze M."/>
            <person name="Brun Y."/>
            <person name="Cava F."/>
            <person name="Bulgheresi S."/>
            <person name="Veyrier F."/>
        </authorList>
    </citation>
    <scope>NUCLEOTIDE SEQUENCE [LARGE SCALE GENOMIC DNA]</scope>
    <source>
        <strain evidence="2 3">SN4</strain>
    </source>
</reference>
<dbReference type="Proteomes" id="UP000832011">
    <property type="component" value="Chromosome"/>
</dbReference>
<keyword evidence="3" id="KW-1185">Reference proteome</keyword>
<name>A0ABY4E6F6_9NEIS</name>
<sequence>MHKIAIAIALVLSCLGITPAQAEPRFPSWLNEADHYPARAYGGAHVAPKFTTATQRYRKLFRTMYRTPNSINYAGEYVLEFARCGSGCAIGLLYNARTGATQLLPTGAVSPCTDQPNLMMQAETRKAASSSWLQIVATTDAGDTSGACYTKTFIAEKGKVRLLEQQRLSE</sequence>
<gene>
    <name evidence="2" type="ORF">LVJ82_08750</name>
</gene>
<feature type="chain" id="PRO_5045621622" evidence="1">
    <location>
        <begin position="23"/>
        <end position="170"/>
    </location>
</feature>
<dbReference type="RefSeq" id="WP_147645310.1">
    <property type="nucleotide sequence ID" value="NZ_CABKVG010000006.1"/>
</dbReference>
<protein>
    <submittedName>
        <fullName evidence="2">Uncharacterized protein</fullName>
    </submittedName>
</protein>
<evidence type="ECO:0000313" key="2">
    <source>
        <dbReference type="EMBL" id="UOO91037.1"/>
    </source>
</evidence>
<evidence type="ECO:0000256" key="1">
    <source>
        <dbReference type="SAM" id="SignalP"/>
    </source>
</evidence>
<dbReference type="EMBL" id="CP091511">
    <property type="protein sequence ID" value="UOO91037.1"/>
    <property type="molecule type" value="Genomic_DNA"/>
</dbReference>
<feature type="signal peptide" evidence="1">
    <location>
        <begin position="1"/>
        <end position="22"/>
    </location>
</feature>
<evidence type="ECO:0000313" key="3">
    <source>
        <dbReference type="Proteomes" id="UP000832011"/>
    </source>
</evidence>
<proteinExistence type="predicted"/>
<organism evidence="2 3">
    <name type="scientific">Vitreoscilla massiliensis</name>
    <dbReference type="NCBI Taxonomy" id="1689272"/>
    <lineage>
        <taxon>Bacteria</taxon>
        <taxon>Pseudomonadati</taxon>
        <taxon>Pseudomonadota</taxon>
        <taxon>Betaproteobacteria</taxon>
        <taxon>Neisseriales</taxon>
        <taxon>Neisseriaceae</taxon>
        <taxon>Vitreoscilla</taxon>
    </lineage>
</organism>
<keyword evidence="1" id="KW-0732">Signal</keyword>